<sequence length="751" mass="82250">MYSMSGPCSYTSITRGCLSNMRLGDAGMQPVVLEVRGSNKIGNDDKRWSLDLADGVHVVKAVVVAEMARRLEQIQGGALRLLLRLDKYNIRETANAKIMLVVLEFTVVGRTRDEDMVPNEFLNKLSLEQDGGAADALPPTQALREEHAARVAHSSYHTPERRIAPAPETTPNPPSAPNSRTAAFGMGAAGCIADAPTQPGFVEAPAVPPGNSANPYAAQFGTSAPGSSGGPFGGNPYAMNANQSTTSDTCGAPRPAESARSLSTSLAPVASVGAVTPVSALNAYTAGRWKIKARVITKGDVRKFNNQRGEGQLFKVDLADKSGEISATFFGRAVDKYYSLLKPEKVYTFQKGQIKPANKRYDRGDHVLVFEEHALIEAVGEDDDLPKISYDFRDLALVETLQPETHIDAKAVIFHVQDPFTFTAKSSNKEMTKRVVHLWDNSGDPAAGSTCELTLWGDTALSPDFAVDQVIFLKKARVTEFNGQKSLSSPAGWQLSPDSPQAFALTRSYQQLQQTSPHALQVRTSWGGSAAKRQTIDELRQEDIGLGPPPQSWQPAPGPGEPKSIHRHWVVATMTNLPMDKPPYYTACPEKMEATPAPTTTTPGTRSCNKKVTQEQEGLWQCAAGHRSQQPDFRYLCRLTILDHTDKCEVNLYDEAVLRLLKCPAKDYARVYDAGMNSGESAAELRQLNAQMEWRKCLFKLRAQKEIWQENERVRYSVDDVQPVNLVQDAKQMLAEVRESLAVPHMPPAGF</sequence>
<name>A0A812SY63_9DINO</name>
<comment type="caution">
    <text evidence="10">The sequence shown here is derived from an EMBL/GenBank/DDBJ whole genome shotgun (WGS) entry which is preliminary data.</text>
</comment>
<evidence type="ECO:0000259" key="9">
    <source>
        <dbReference type="Pfam" id="PF16900"/>
    </source>
</evidence>
<dbReference type="InterPro" id="IPR004365">
    <property type="entry name" value="NA-bd_OB_tRNA"/>
</dbReference>
<dbReference type="InterPro" id="IPR047192">
    <property type="entry name" value="Euk_RPA1_DBD_C"/>
</dbReference>
<dbReference type="InterPro" id="IPR012340">
    <property type="entry name" value="NA-bd_OB-fold"/>
</dbReference>
<dbReference type="Pfam" id="PF08646">
    <property type="entry name" value="Rep_fac-A_C"/>
    <property type="match status" value="1"/>
</dbReference>
<evidence type="ECO:0000313" key="11">
    <source>
        <dbReference type="Proteomes" id="UP000604046"/>
    </source>
</evidence>
<keyword evidence="4" id="KW-0862">Zinc</keyword>
<dbReference type="Gene3D" id="2.40.50.140">
    <property type="entry name" value="Nucleic acid-binding proteins"/>
    <property type="match status" value="3"/>
</dbReference>
<dbReference type="CDD" id="cd04474">
    <property type="entry name" value="RPA1_DBD_A"/>
    <property type="match status" value="1"/>
</dbReference>
<comment type="similarity">
    <text evidence="1">Belongs to the replication factor A protein 1 family.</text>
</comment>
<evidence type="ECO:0000256" key="5">
    <source>
        <dbReference type="ARBA" id="ARBA00023125"/>
    </source>
</evidence>
<evidence type="ECO:0000259" key="8">
    <source>
        <dbReference type="Pfam" id="PF08646"/>
    </source>
</evidence>
<evidence type="ECO:0000256" key="1">
    <source>
        <dbReference type="ARBA" id="ARBA00005690"/>
    </source>
</evidence>
<dbReference type="InterPro" id="IPR031657">
    <property type="entry name" value="REPA_OB_2"/>
</dbReference>
<keyword evidence="5" id="KW-0238">DNA-binding</keyword>
<proteinExistence type="inferred from homology"/>
<protein>
    <submittedName>
        <fullName evidence="10">RPA1 protein</fullName>
    </submittedName>
</protein>
<evidence type="ECO:0000256" key="6">
    <source>
        <dbReference type="SAM" id="MobiDB-lite"/>
    </source>
</evidence>
<feature type="compositionally biased region" description="Pro residues" evidence="6">
    <location>
        <begin position="547"/>
        <end position="560"/>
    </location>
</feature>
<dbReference type="AlphaFoldDB" id="A0A812SY63"/>
<feature type="region of interest" description="Disordered" evidence="6">
    <location>
        <begin position="147"/>
        <end position="183"/>
    </location>
</feature>
<dbReference type="Pfam" id="PF01336">
    <property type="entry name" value="tRNA_anti-codon"/>
    <property type="match status" value="1"/>
</dbReference>
<gene>
    <name evidence="10" type="primary">RPA1</name>
    <name evidence="10" type="ORF">SNAT2548_LOCUS28504</name>
</gene>
<dbReference type="Pfam" id="PF16900">
    <property type="entry name" value="REPA_OB_2"/>
    <property type="match status" value="1"/>
</dbReference>
<feature type="domain" description="Replication factor A C-terminal" evidence="8">
    <location>
        <begin position="571"/>
        <end position="733"/>
    </location>
</feature>
<keyword evidence="2" id="KW-0479">Metal-binding</keyword>
<dbReference type="InterPro" id="IPR013955">
    <property type="entry name" value="Rep_factor-A_C"/>
</dbReference>
<reference evidence="10" key="1">
    <citation type="submission" date="2021-02" db="EMBL/GenBank/DDBJ databases">
        <authorList>
            <person name="Dougan E. K."/>
            <person name="Rhodes N."/>
            <person name="Thang M."/>
            <person name="Chan C."/>
        </authorList>
    </citation>
    <scope>NUCLEOTIDE SEQUENCE</scope>
</reference>
<feature type="region of interest" description="Disordered" evidence="6">
    <location>
        <begin position="542"/>
        <end position="561"/>
    </location>
</feature>
<dbReference type="Proteomes" id="UP000604046">
    <property type="component" value="Unassembled WGS sequence"/>
</dbReference>
<dbReference type="PANTHER" id="PTHR47165">
    <property type="entry name" value="OS03G0429900 PROTEIN"/>
    <property type="match status" value="1"/>
</dbReference>
<accession>A0A812SY63</accession>
<keyword evidence="11" id="KW-1185">Reference proteome</keyword>
<evidence type="ECO:0000256" key="4">
    <source>
        <dbReference type="ARBA" id="ARBA00022833"/>
    </source>
</evidence>
<dbReference type="SUPFAM" id="SSF50249">
    <property type="entry name" value="Nucleic acid-binding proteins"/>
    <property type="match status" value="3"/>
</dbReference>
<dbReference type="CDD" id="cd04475">
    <property type="entry name" value="RPA1_DBD_B"/>
    <property type="match status" value="1"/>
</dbReference>
<evidence type="ECO:0000313" key="10">
    <source>
        <dbReference type="EMBL" id="CAE7509027.1"/>
    </source>
</evidence>
<evidence type="ECO:0000256" key="2">
    <source>
        <dbReference type="ARBA" id="ARBA00022723"/>
    </source>
</evidence>
<feature type="domain" description="OB" evidence="7">
    <location>
        <begin position="291"/>
        <end position="360"/>
    </location>
</feature>
<keyword evidence="3" id="KW-0863">Zinc-finger</keyword>
<organism evidence="10 11">
    <name type="scientific">Symbiodinium natans</name>
    <dbReference type="NCBI Taxonomy" id="878477"/>
    <lineage>
        <taxon>Eukaryota</taxon>
        <taxon>Sar</taxon>
        <taxon>Alveolata</taxon>
        <taxon>Dinophyceae</taxon>
        <taxon>Suessiales</taxon>
        <taxon>Symbiodiniaceae</taxon>
        <taxon>Symbiodinium</taxon>
    </lineage>
</organism>
<dbReference type="GO" id="GO:0003677">
    <property type="term" value="F:DNA binding"/>
    <property type="evidence" value="ECO:0007669"/>
    <property type="project" value="UniProtKB-KW"/>
</dbReference>
<dbReference type="EMBL" id="CAJNDS010002519">
    <property type="protein sequence ID" value="CAE7509027.1"/>
    <property type="molecule type" value="Genomic_DNA"/>
</dbReference>
<dbReference type="CDD" id="cd04476">
    <property type="entry name" value="RPA1_DBD_C"/>
    <property type="match status" value="1"/>
</dbReference>
<dbReference type="GO" id="GO:0008270">
    <property type="term" value="F:zinc ion binding"/>
    <property type="evidence" value="ECO:0007669"/>
    <property type="project" value="UniProtKB-KW"/>
</dbReference>
<feature type="domain" description="Replication protein A OB" evidence="9">
    <location>
        <begin position="398"/>
        <end position="489"/>
    </location>
</feature>
<dbReference type="OrthoDB" id="1751331at2759"/>
<dbReference type="PANTHER" id="PTHR47165:SF4">
    <property type="entry name" value="OS03G0429900 PROTEIN"/>
    <property type="match status" value="1"/>
</dbReference>
<evidence type="ECO:0000259" key="7">
    <source>
        <dbReference type="Pfam" id="PF01336"/>
    </source>
</evidence>
<evidence type="ECO:0000256" key="3">
    <source>
        <dbReference type="ARBA" id="ARBA00022771"/>
    </source>
</evidence>
<dbReference type="FunFam" id="2.40.50.140:FF:000041">
    <property type="entry name" value="Replication protein A subunit"/>
    <property type="match status" value="1"/>
</dbReference>